<organism evidence="6 7">
    <name type="scientific">Flavobacterium arundinis</name>
    <dbReference type="NCBI Taxonomy" id="3139143"/>
    <lineage>
        <taxon>Bacteria</taxon>
        <taxon>Pseudomonadati</taxon>
        <taxon>Bacteroidota</taxon>
        <taxon>Flavobacteriia</taxon>
        <taxon>Flavobacteriales</taxon>
        <taxon>Flavobacteriaceae</taxon>
        <taxon>Flavobacterium</taxon>
    </lineage>
</organism>
<dbReference type="EMBL" id="JBBYHR010000003">
    <property type="protein sequence ID" value="MEL1244016.1"/>
    <property type="molecule type" value="Genomic_DNA"/>
</dbReference>
<feature type="chain" id="PRO_5047496600" evidence="4">
    <location>
        <begin position="23"/>
        <end position="345"/>
    </location>
</feature>
<evidence type="ECO:0000256" key="1">
    <source>
        <dbReference type="ARBA" id="ARBA00004196"/>
    </source>
</evidence>
<dbReference type="PANTHER" id="PTHR30600">
    <property type="entry name" value="CYTOCHROME C PEROXIDASE-RELATED"/>
    <property type="match status" value="1"/>
</dbReference>
<dbReference type="InterPro" id="IPR051395">
    <property type="entry name" value="Cytochrome_c_Peroxidase/MauG"/>
</dbReference>
<protein>
    <submittedName>
        <fullName evidence="6">Cytochrome c peroxidase</fullName>
        <ecNumber evidence="6">1.11.1.5</ecNumber>
    </submittedName>
</protein>
<dbReference type="Proteomes" id="UP001464555">
    <property type="component" value="Unassembled WGS sequence"/>
</dbReference>
<dbReference type="PROSITE" id="PS51257">
    <property type="entry name" value="PROKAR_LIPOPROTEIN"/>
    <property type="match status" value="1"/>
</dbReference>
<reference evidence="6 7" key="1">
    <citation type="submission" date="2024-04" db="EMBL/GenBank/DDBJ databases">
        <title>Flavobacterium sp. DGU11 16S ribosomal RNA gene Genome sequencing and assembly.</title>
        <authorList>
            <person name="Park S."/>
        </authorList>
    </citation>
    <scope>NUCLEOTIDE SEQUENCE [LARGE SCALE GENOMIC DNA]</scope>
    <source>
        <strain evidence="6 7">DGU11</strain>
    </source>
</reference>
<keyword evidence="2 4" id="KW-0732">Signal</keyword>
<evidence type="ECO:0000313" key="7">
    <source>
        <dbReference type="Proteomes" id="UP001464555"/>
    </source>
</evidence>
<accession>A0ABU9HVK2</accession>
<gene>
    <name evidence="6" type="ORF">AAEO56_07070</name>
</gene>
<comment type="caution">
    <text evidence="6">The sequence shown here is derived from an EMBL/GenBank/DDBJ whole genome shotgun (WGS) entry which is preliminary data.</text>
</comment>
<evidence type="ECO:0000256" key="4">
    <source>
        <dbReference type="SAM" id="SignalP"/>
    </source>
</evidence>
<keyword evidence="3 6" id="KW-0560">Oxidoreductase</keyword>
<comment type="subcellular location">
    <subcellularLocation>
        <location evidence="1">Cell envelope</location>
    </subcellularLocation>
</comment>
<dbReference type="Gene3D" id="1.10.760.10">
    <property type="entry name" value="Cytochrome c-like domain"/>
    <property type="match status" value="2"/>
</dbReference>
<feature type="domain" description="Di-haem cytochrome c peroxidase" evidence="5">
    <location>
        <begin position="53"/>
        <end position="201"/>
    </location>
</feature>
<dbReference type="PANTHER" id="PTHR30600:SF10">
    <property type="entry name" value="BLL6722 PROTEIN"/>
    <property type="match status" value="1"/>
</dbReference>
<name>A0ABU9HVK2_9FLAO</name>
<dbReference type="RefSeq" id="WP_341696328.1">
    <property type="nucleotide sequence ID" value="NZ_JBBYHR010000003.1"/>
</dbReference>
<dbReference type="GO" id="GO:0004130">
    <property type="term" value="F:cytochrome-c peroxidase activity"/>
    <property type="evidence" value="ECO:0007669"/>
    <property type="project" value="UniProtKB-EC"/>
</dbReference>
<evidence type="ECO:0000313" key="6">
    <source>
        <dbReference type="EMBL" id="MEL1244016.1"/>
    </source>
</evidence>
<dbReference type="PIRSF" id="PIRSF000294">
    <property type="entry name" value="Cytochrome-c_peroxidase"/>
    <property type="match status" value="1"/>
</dbReference>
<keyword evidence="7" id="KW-1185">Reference proteome</keyword>
<proteinExistence type="predicted"/>
<evidence type="ECO:0000259" key="5">
    <source>
        <dbReference type="Pfam" id="PF03150"/>
    </source>
</evidence>
<feature type="signal peptide" evidence="4">
    <location>
        <begin position="1"/>
        <end position="22"/>
    </location>
</feature>
<keyword evidence="6" id="KW-0575">Peroxidase</keyword>
<evidence type="ECO:0000256" key="2">
    <source>
        <dbReference type="ARBA" id="ARBA00022729"/>
    </source>
</evidence>
<dbReference type="InterPro" id="IPR004852">
    <property type="entry name" value="Di-haem_cyt_c_peroxidsae"/>
</dbReference>
<evidence type="ECO:0000256" key="3">
    <source>
        <dbReference type="ARBA" id="ARBA00023002"/>
    </source>
</evidence>
<dbReference type="InterPro" id="IPR026259">
    <property type="entry name" value="MauG/Cytc_peroxidase"/>
</dbReference>
<dbReference type="Pfam" id="PF03150">
    <property type="entry name" value="CCP_MauG"/>
    <property type="match status" value="1"/>
</dbReference>
<dbReference type="InterPro" id="IPR036909">
    <property type="entry name" value="Cyt_c-like_dom_sf"/>
</dbReference>
<dbReference type="SUPFAM" id="SSF46626">
    <property type="entry name" value="Cytochrome c"/>
    <property type="match status" value="2"/>
</dbReference>
<sequence>MHTSLLRSIACLLAGIVFCSCSTDDAVAYQPIVDLPPHFPALRDSQENPLTKEGIALGRKLFFDTRLSGTNTVSCATCHKPELAFSDGAALSTSGVSGHPLLRNAPALINLAWADNGLFWDGGSTNLESQAFAPMAHVDEMHQDLNELIDELNADPLYPSMFAAAFADEVTQAGIVKALAQYQRTLISGNSKYDRYLLGQEQLSPLESQGLAIAENLCFSCHSGVLLTDNSYHNNGLDSDFSDTSHEGMFQGRYRVTYNPSDLGKYKTPTLRNIALTGPYMHDGRFDTLEEVITFYATGVNESPTLDPLLHRNGGQGFGISTQEREALAAFLRTLTDEDFINVPH</sequence>
<dbReference type="EC" id="1.11.1.5" evidence="6"/>